<feature type="compositionally biased region" description="Polar residues" evidence="1">
    <location>
        <begin position="414"/>
        <end position="435"/>
    </location>
</feature>
<evidence type="ECO:0000313" key="4">
    <source>
        <dbReference type="Proteomes" id="UP000531561"/>
    </source>
</evidence>
<dbReference type="AlphaFoldDB" id="A0A8H6ALD8"/>
<feature type="domain" description="Heterokaryon incompatibility" evidence="2">
    <location>
        <begin position="56"/>
        <end position="215"/>
    </location>
</feature>
<evidence type="ECO:0000256" key="1">
    <source>
        <dbReference type="SAM" id="MobiDB-lite"/>
    </source>
</evidence>
<dbReference type="InterPro" id="IPR052895">
    <property type="entry name" value="HetReg/Transcr_Mod"/>
</dbReference>
<comment type="caution">
    <text evidence="3">The sequence shown here is derived from an EMBL/GenBank/DDBJ whole genome shotgun (WGS) entry which is preliminary data.</text>
</comment>
<name>A0A8H6ALD8_9HELO</name>
<keyword evidence="4" id="KW-1185">Reference proteome</keyword>
<sequence>MENLEPHRHTRLQSPRLIRILKLLPSIKQNAPIKCRLTELNIDKYVSHGYKTPGPYEALSYVWGSRSGSILIDCNGKSLLVTENCHTALVRLRRRLWRRTLWIDSICIDQEESKPSEEERVVQIQLMGEVYRIARCVIVWLGQCSVSTRKTLMILQAAAILKLSGERIPDFFLETWREDILRKLVDQLRDNTTFYQSWIELQNNSWFSRCWTIQEVAFSRKCVVNWGSSSIRWKLLPIGVYDIESRIVSLSGINSGFFPAIDVREELRRFINSQGAESSPMMRRVQFSQDNSSHSTFQLIELQNSFPGSFDMEMSLLSSALEHDATVPHDKIYSIYPLLRFWNPDLPRVNYDQPFEMLCEELTRCWFHSKQNLNIILLAARLPSKESRLPSWVPDWGNRQSALDYRLTIHKNGVGNSRGQSHPLSRASNGSSLNESPKTITGELHLHGLSVGLISRVLVCNTPNNLSSKQSVPENFRVFRTWCCAVNDSSIYSTRKELQHSLGATIFTYSSNVYWKDSGLGVVLRLLYDLMLYPDCQLLNSAQAKKAYELFLEVEAGDETYFKALGELATSLGTSLIDNQSPDLDDLFFGIYKQSPTKTRVFERIKLAVSTLSTRLTELQNHSLLFLDSCYGSAAYTAQQDDEVYLLKGLDVPVVLRPAGENYSFIGPCSYIYGVTEGQRWPEDESELRDIVLV</sequence>
<dbReference type="GeneID" id="59265310"/>
<dbReference type="EMBL" id="JABFCT010000017">
    <property type="protein sequence ID" value="KAF5869481.1"/>
    <property type="molecule type" value="Genomic_DNA"/>
</dbReference>
<gene>
    <name evidence="3" type="ORF">Bfra_011290</name>
</gene>
<reference evidence="3 4" key="1">
    <citation type="journal article" date="2020" name="Phytopathology">
        <title>A high-quality genome resource of Botrytis fragariae, a new and rapidly spreading fungal pathogen causing strawberry gray mold in the U.S.A.</title>
        <authorList>
            <person name="Wu Y."/>
            <person name="Saski C.A."/>
            <person name="Schnabel G."/>
            <person name="Xiao S."/>
            <person name="Hu M."/>
        </authorList>
    </citation>
    <scope>NUCLEOTIDE SEQUENCE [LARGE SCALE GENOMIC DNA]</scope>
    <source>
        <strain evidence="3 4">BVB16</strain>
    </source>
</reference>
<accession>A0A8H6ALD8</accession>
<dbReference type="Pfam" id="PF06985">
    <property type="entry name" value="HET"/>
    <property type="match status" value="1"/>
</dbReference>
<dbReference type="PANTHER" id="PTHR24148">
    <property type="entry name" value="ANKYRIN REPEAT DOMAIN-CONTAINING PROTEIN 39 HOMOLOG-RELATED"/>
    <property type="match status" value="1"/>
</dbReference>
<feature type="region of interest" description="Disordered" evidence="1">
    <location>
        <begin position="413"/>
        <end position="435"/>
    </location>
</feature>
<organism evidence="3 4">
    <name type="scientific">Botrytis fragariae</name>
    <dbReference type="NCBI Taxonomy" id="1964551"/>
    <lineage>
        <taxon>Eukaryota</taxon>
        <taxon>Fungi</taxon>
        <taxon>Dikarya</taxon>
        <taxon>Ascomycota</taxon>
        <taxon>Pezizomycotina</taxon>
        <taxon>Leotiomycetes</taxon>
        <taxon>Helotiales</taxon>
        <taxon>Sclerotiniaceae</taxon>
        <taxon>Botrytis</taxon>
    </lineage>
</organism>
<dbReference type="OrthoDB" id="194358at2759"/>
<dbReference type="RefSeq" id="XP_037188430.1">
    <property type="nucleotide sequence ID" value="XM_037341618.1"/>
</dbReference>
<dbReference type="PANTHER" id="PTHR24148:SF64">
    <property type="entry name" value="HETEROKARYON INCOMPATIBILITY DOMAIN-CONTAINING PROTEIN"/>
    <property type="match status" value="1"/>
</dbReference>
<proteinExistence type="predicted"/>
<dbReference type="Proteomes" id="UP000531561">
    <property type="component" value="Unassembled WGS sequence"/>
</dbReference>
<evidence type="ECO:0000313" key="3">
    <source>
        <dbReference type="EMBL" id="KAF5869481.1"/>
    </source>
</evidence>
<protein>
    <submittedName>
        <fullName evidence="3">Putative het-domain-containing protein</fullName>
    </submittedName>
</protein>
<dbReference type="InterPro" id="IPR010730">
    <property type="entry name" value="HET"/>
</dbReference>
<evidence type="ECO:0000259" key="2">
    <source>
        <dbReference type="Pfam" id="PF06985"/>
    </source>
</evidence>